<feature type="domain" description="Fibronectin type-III" evidence="1">
    <location>
        <begin position="942"/>
        <end position="1052"/>
    </location>
</feature>
<dbReference type="InterPro" id="IPR003961">
    <property type="entry name" value="FN3_dom"/>
</dbReference>
<dbReference type="InterPro" id="IPR055385">
    <property type="entry name" value="GpJ_HDII-ins2"/>
</dbReference>
<dbReference type="InterPro" id="IPR036116">
    <property type="entry name" value="FN3_sf"/>
</dbReference>
<feature type="domain" description="Fibronectin type-III" evidence="1">
    <location>
        <begin position="340"/>
        <end position="413"/>
    </location>
</feature>
<dbReference type="Proteomes" id="UP000214880">
    <property type="component" value="Unassembled WGS sequence"/>
</dbReference>
<feature type="domain" description="Fibronectin type-III" evidence="1">
    <location>
        <begin position="833"/>
        <end position="923"/>
    </location>
</feature>
<evidence type="ECO:0000313" key="2">
    <source>
        <dbReference type="EMBL" id="SDL92750.1"/>
    </source>
</evidence>
<name>A0A1G9P290_9FIRM</name>
<dbReference type="RefSeq" id="WP_092069577.1">
    <property type="nucleotide sequence ID" value="NZ_FNHB01000001.1"/>
</dbReference>
<dbReference type="InterPro" id="IPR053171">
    <property type="entry name" value="Viral_Tip_Attach_Protein"/>
</dbReference>
<evidence type="ECO:0000259" key="1">
    <source>
        <dbReference type="SMART" id="SM00060"/>
    </source>
</evidence>
<dbReference type="EMBL" id="FNHB01000001">
    <property type="protein sequence ID" value="SDL92750.1"/>
    <property type="molecule type" value="Genomic_DNA"/>
</dbReference>
<protein>
    <submittedName>
        <fullName evidence="2">Putative phage tail protein</fullName>
    </submittedName>
</protein>
<evidence type="ECO:0000313" key="3">
    <source>
        <dbReference type="Proteomes" id="UP000214880"/>
    </source>
</evidence>
<sequence length="1658" mass="180219">MLEIIKIENPFDRTRRETERVHFIPGQSLRTYIPDENIEFILNGNWVEQPETTYPCDGDQIIVMPHVGGGSFKKILGVIASVALAAYTGKVADGLWGLGKGSIASCLASGTVAVLGGKIINALVPVERSGLSSQETTQTYGWDLPKPITGEGGVVGVTYGECIPAPQLLESHLDTVDDKQYLNLLFCGGMGPVDEISNIKIGDNPIENYTDVQIETRLGTNDQTAITYLGNTTNNQEISHELQDAWATYVADNTDAQGLQVSVEFPSGLYHLNDKGNLTNAWVELESQYRLVGGEWQNWLGSTYVASSGIAGAKCAADAPAETWTILCLGVMSLKGSVSGKMASNLRPGELYDNGKISFVVPRIGTYTIVTASTARITAAQNTAVRRSYSLENLAPGKYEVRMRVKARSAVSGTRDSTTVYWTRLTTVIYGNFCRPNKVLIGLRILATGQLSGGIPSVTWRQRRDTVYAWNPYTKQYQAKRANNPIWAAYDIYHQCRLLRNINTGQDEYVVFGIKHDRLDPYWDEWMEAAAYADGQIEGPDGPENRFEFDAFFDTALKRQVAAQKAATVGHATIMLRGNNISIVCDKPGVMTQVFGEGRTVMSSFQGSFTGIEDRTKSVEVIFSDTENDFKNTQFQVRSEDWAVSSIADDTPTQLQLFGVKRRSQAKREGDYTLANNLLVTQFVDISTDIDAMVSQYGDIVGLNHAVSQIGIASGRLVAATEDSITLDKTVLLSPGKSYEIIISLATDKLVKRYIVAVAKDTETDTLTVTESFGIIPEKYDNYVFGEVNKSVKPFRLVGVTKNGDFKCQLKLAEYVEGVYDGDLNYPVVDYTPPAAGTLEVSNLSVSFRVGWQGYGTVVPVIYCSWQLPSMSVKSVIVYYSADDGATWTKWSDMLATEAQINGVKLQERYLVKVCTVNELGLTSAGVVSDPIYITDEDLPAPEHVTNIFITENNQNQGNNVVLNELYVACTPPDSLYYSHAEWYIKSHNPGVNEYDLTDPAFYDVPVEDIGAMLDNWKLVDGAAKDNITIKNLILGETYSIKVVAVNTLGKKADFDTAPVKTHTITGKTTIPSTPDNFVVQITDVATCTWTRIPDTDCDFYELRADQNPGVNAGLLARTASTKALPTLAERQGTLYLYAHNTAGTVGKYSVPASYSYYKAPPPMPQNVTITGIFQGFRLTTEALPTHCIGINVHVDGQVYFSNNNTYTYEARSGIFQIQVAFVDIFGEGALSPVELVEVQSQIAIGELEDAAQEAIEKAQKSVAQETFNNAMEAVDGAMEVINDAVTELGETTVSKTEFTETKNELALVDTENRTLISQTTEFVSVMNGKLASAPDAPGQFESIAALNVKNNQIALVVNENKTATDNAIAAVDIKANQISQTVASNKQDADGKIETLTGQINAVPGKITAAVTEAKQDITNNQIAPVVTRVAAIEVTTEGITNTVSGLQTQVDGKAANWVYSGVPTLSNQPAVNWNTAALKEKHLGDIYYDTSGKAAYVFSKAGATYSWQGITADVDLSEIQSQINQQNNQISSIVTSTLANTQVTAILQMLQGLYFRAADGSLQSLLVITPTEVYINTGYLRIAANTKIDGNVIASGMIQAGAVKAGHLESNTVSAMFANFGTFVSAGADGSKTTISGPLITVHHPNGKLAARFGRW</sequence>
<gene>
    <name evidence="2" type="ORF">SAMN04488502_1011201</name>
</gene>
<proteinExistence type="predicted"/>
<dbReference type="PANTHER" id="PTHR36251:SF2">
    <property type="entry name" value="GIFSY-2 PROPHAGE HOST SPECIFICITY PROTEIN J, PHAGE LAMBDA"/>
    <property type="match status" value="1"/>
</dbReference>
<dbReference type="OrthoDB" id="1681440at2"/>
<reference evidence="2 3" key="1">
    <citation type="submission" date="2016-10" db="EMBL/GenBank/DDBJ databases">
        <authorList>
            <person name="de Groot N.N."/>
        </authorList>
    </citation>
    <scope>NUCLEOTIDE SEQUENCE [LARGE SCALE GENOMIC DNA]</scope>
    <source>
        <strain evidence="2 3">DSM 1736</strain>
    </source>
</reference>
<dbReference type="PANTHER" id="PTHR36251">
    <property type="entry name" value="FELS-1 PROPHAGE HOST SPECIFICITY PROTEIN-RELATED"/>
    <property type="match status" value="1"/>
</dbReference>
<dbReference type="SUPFAM" id="SSF49265">
    <property type="entry name" value="Fibronectin type III"/>
    <property type="match status" value="1"/>
</dbReference>
<accession>A0A1G9P290</accession>
<organism evidence="2 3">
    <name type="scientific">Dendrosporobacter quercicolus</name>
    <dbReference type="NCBI Taxonomy" id="146817"/>
    <lineage>
        <taxon>Bacteria</taxon>
        <taxon>Bacillati</taxon>
        <taxon>Bacillota</taxon>
        <taxon>Negativicutes</taxon>
        <taxon>Selenomonadales</taxon>
        <taxon>Sporomusaceae</taxon>
        <taxon>Dendrosporobacter</taxon>
    </lineage>
</organism>
<dbReference type="SMART" id="SM00060">
    <property type="entry name" value="FN3"/>
    <property type="match status" value="3"/>
</dbReference>
<keyword evidence="3" id="KW-1185">Reference proteome</keyword>
<dbReference type="STRING" id="146817.SAMN04488502_1011201"/>
<dbReference type="Pfam" id="PF24801">
    <property type="entry name" value="FNIII-A_GpJ"/>
    <property type="match status" value="1"/>
</dbReference>